<feature type="compositionally biased region" description="Basic and acidic residues" evidence="1">
    <location>
        <begin position="380"/>
        <end position="394"/>
    </location>
</feature>
<gene>
    <name evidence="3" type="ORF">GCM10010394_10700</name>
</gene>
<dbReference type="Pfam" id="PF20568">
    <property type="entry name" value="DUF6777"/>
    <property type="match status" value="1"/>
</dbReference>
<dbReference type="RefSeq" id="WP_344070608.1">
    <property type="nucleotide sequence ID" value="NZ_BAAACA010000006.1"/>
</dbReference>
<reference evidence="3 4" key="1">
    <citation type="journal article" date="2019" name="Int. J. Syst. Evol. Microbiol.">
        <title>The Global Catalogue of Microorganisms (GCM) 10K type strain sequencing project: providing services to taxonomists for standard genome sequencing and annotation.</title>
        <authorList>
            <consortium name="The Broad Institute Genomics Platform"/>
            <consortium name="The Broad Institute Genome Sequencing Center for Infectious Disease"/>
            <person name="Wu L."/>
            <person name="Ma J."/>
        </authorList>
    </citation>
    <scope>NUCLEOTIDE SEQUENCE [LARGE SCALE GENOMIC DNA]</scope>
    <source>
        <strain evidence="3 4">JCM 5067</strain>
    </source>
</reference>
<accession>A0ABN1F7D0</accession>
<sequence length="465" mass="44543">MSVEPPPSGRPTGPPSGPLSGPTRPGPPSGPPSGGGEGGGGTSGGGGRSGSGGHDETIAVGTGGGSGPSGPGSTGGGGGSGPGSGGGSGPGSGGGSGPGDGSGGGGGASASGGGPGDRGSGEGPHGAGAGGRGGGPDRPWWRSAPRIALTTGAIVAAVVLVIVFTRSDGSSGTKAGGNEVYLQAAGKEGPRPFTASSARYSSPPPSPPSLPSASAPASANVTRGVDGSAAGLYGGTRNKASCDVEKQIDALGADPAKNKAFASVEDIAPDAVPGYLRALTPVQLRIDTRVTNHGYENGSATSYQAVLQAGTAVLVDDRGVPRVRCACGNPLLPPVAQQGTPKPTGDAWPAYRPSNVAVVAPATHMVDRFVMFDADHDEWFSRPKGDTGAGDRKTPPPGTSTPAGSPSPACPSPYSGSSPASCAPSESARSEAPTSLPTTSQPQPGNSTPYAPVTSPAQSAPGGGY</sequence>
<name>A0ABN1F7D0_9ACTN</name>
<evidence type="ECO:0000256" key="1">
    <source>
        <dbReference type="SAM" id="MobiDB-lite"/>
    </source>
</evidence>
<dbReference type="Proteomes" id="UP001500668">
    <property type="component" value="Unassembled WGS sequence"/>
</dbReference>
<protein>
    <recommendedName>
        <fullName evidence="2">DUF6777 domain-containing protein</fullName>
    </recommendedName>
</protein>
<feature type="compositionally biased region" description="Gly residues" evidence="1">
    <location>
        <begin position="32"/>
        <end position="52"/>
    </location>
</feature>
<feature type="region of interest" description="Disordered" evidence="1">
    <location>
        <begin position="380"/>
        <end position="465"/>
    </location>
</feature>
<feature type="domain" description="DUF6777" evidence="2">
    <location>
        <begin position="224"/>
        <end position="385"/>
    </location>
</feature>
<organism evidence="3 4">
    <name type="scientific">Streptomyces crystallinus</name>
    <dbReference type="NCBI Taxonomy" id="68191"/>
    <lineage>
        <taxon>Bacteria</taxon>
        <taxon>Bacillati</taxon>
        <taxon>Actinomycetota</taxon>
        <taxon>Actinomycetes</taxon>
        <taxon>Kitasatosporales</taxon>
        <taxon>Streptomycetaceae</taxon>
        <taxon>Streptomyces</taxon>
    </lineage>
</organism>
<proteinExistence type="predicted"/>
<dbReference type="EMBL" id="BAAACA010000006">
    <property type="protein sequence ID" value="GAA0583748.1"/>
    <property type="molecule type" value="Genomic_DNA"/>
</dbReference>
<feature type="region of interest" description="Disordered" evidence="1">
    <location>
        <begin position="1"/>
        <end position="139"/>
    </location>
</feature>
<evidence type="ECO:0000259" key="2">
    <source>
        <dbReference type="Pfam" id="PF20568"/>
    </source>
</evidence>
<keyword evidence="4" id="KW-1185">Reference proteome</keyword>
<dbReference type="InterPro" id="IPR046704">
    <property type="entry name" value="DUF6777"/>
</dbReference>
<feature type="compositionally biased region" description="Low complexity" evidence="1">
    <location>
        <begin position="400"/>
        <end position="444"/>
    </location>
</feature>
<evidence type="ECO:0000313" key="3">
    <source>
        <dbReference type="EMBL" id="GAA0583748.1"/>
    </source>
</evidence>
<feature type="compositionally biased region" description="Pro residues" evidence="1">
    <location>
        <begin position="1"/>
        <end position="17"/>
    </location>
</feature>
<comment type="caution">
    <text evidence="3">The sequence shown here is derived from an EMBL/GenBank/DDBJ whole genome shotgun (WGS) entry which is preliminary data.</text>
</comment>
<feature type="compositionally biased region" description="Gly residues" evidence="1">
    <location>
        <begin position="61"/>
        <end position="136"/>
    </location>
</feature>
<feature type="region of interest" description="Disordered" evidence="1">
    <location>
        <begin position="188"/>
        <end position="221"/>
    </location>
</feature>
<evidence type="ECO:0000313" key="4">
    <source>
        <dbReference type="Proteomes" id="UP001500668"/>
    </source>
</evidence>